<dbReference type="GO" id="GO:0004656">
    <property type="term" value="F:procollagen-proline 4-dioxygenase activity"/>
    <property type="evidence" value="ECO:0007669"/>
    <property type="project" value="TreeGrafter"/>
</dbReference>
<dbReference type="Pfam" id="PF13640">
    <property type="entry name" value="2OG-FeII_Oxy_3"/>
    <property type="match status" value="1"/>
</dbReference>
<dbReference type="GO" id="GO:0005506">
    <property type="term" value="F:iron ion binding"/>
    <property type="evidence" value="ECO:0007669"/>
    <property type="project" value="InterPro"/>
</dbReference>
<feature type="domain" description="Prolyl 4-hydroxylase alpha subunit" evidence="7">
    <location>
        <begin position="55"/>
        <end position="255"/>
    </location>
</feature>
<evidence type="ECO:0000313" key="9">
    <source>
        <dbReference type="Proteomes" id="UP000799770"/>
    </source>
</evidence>
<dbReference type="PANTHER" id="PTHR10869">
    <property type="entry name" value="PROLYL 4-HYDROXYLASE ALPHA SUBUNIT"/>
    <property type="match status" value="1"/>
</dbReference>
<name>A0A6A5YRM4_9PLEO</name>
<gene>
    <name evidence="8" type="ORF">BDV96DRAFT_554518</name>
</gene>
<evidence type="ECO:0000259" key="7">
    <source>
        <dbReference type="SMART" id="SM00702"/>
    </source>
</evidence>
<dbReference type="GO" id="GO:0031418">
    <property type="term" value="F:L-ascorbic acid binding"/>
    <property type="evidence" value="ECO:0007669"/>
    <property type="project" value="InterPro"/>
</dbReference>
<keyword evidence="3" id="KW-0223">Dioxygenase</keyword>
<dbReference type="AlphaFoldDB" id="A0A6A5YRM4"/>
<dbReference type="InterPro" id="IPR006620">
    <property type="entry name" value="Pro_4_hyd_alph"/>
</dbReference>
<protein>
    <recommendedName>
        <fullName evidence="7">Prolyl 4-hydroxylase alpha subunit domain-containing protein</fullName>
    </recommendedName>
</protein>
<accession>A0A6A5YRM4</accession>
<dbReference type="GO" id="GO:0005783">
    <property type="term" value="C:endoplasmic reticulum"/>
    <property type="evidence" value="ECO:0007669"/>
    <property type="project" value="TreeGrafter"/>
</dbReference>
<dbReference type="PANTHER" id="PTHR10869:SF242">
    <property type="entry name" value="PROLYL 4-HYDROXYLASE ALPHA SUBUNIT DOMAIN-CONTAINING PROTEIN"/>
    <property type="match status" value="1"/>
</dbReference>
<dbReference type="SMART" id="SM00702">
    <property type="entry name" value="P4Hc"/>
    <property type="match status" value="1"/>
</dbReference>
<reference evidence="8" key="1">
    <citation type="journal article" date="2020" name="Stud. Mycol.">
        <title>101 Dothideomycetes genomes: a test case for predicting lifestyles and emergence of pathogens.</title>
        <authorList>
            <person name="Haridas S."/>
            <person name="Albert R."/>
            <person name="Binder M."/>
            <person name="Bloem J."/>
            <person name="Labutti K."/>
            <person name="Salamov A."/>
            <person name="Andreopoulos B."/>
            <person name="Baker S."/>
            <person name="Barry K."/>
            <person name="Bills G."/>
            <person name="Bluhm B."/>
            <person name="Cannon C."/>
            <person name="Castanera R."/>
            <person name="Culley D."/>
            <person name="Daum C."/>
            <person name="Ezra D."/>
            <person name="Gonzalez J."/>
            <person name="Henrissat B."/>
            <person name="Kuo A."/>
            <person name="Liang C."/>
            <person name="Lipzen A."/>
            <person name="Lutzoni F."/>
            <person name="Magnuson J."/>
            <person name="Mondo S."/>
            <person name="Nolan M."/>
            <person name="Ohm R."/>
            <person name="Pangilinan J."/>
            <person name="Park H.-J."/>
            <person name="Ramirez L."/>
            <person name="Alfaro M."/>
            <person name="Sun H."/>
            <person name="Tritt A."/>
            <person name="Yoshinaga Y."/>
            <person name="Zwiers L.-H."/>
            <person name="Turgeon B."/>
            <person name="Goodwin S."/>
            <person name="Spatafora J."/>
            <person name="Crous P."/>
            <person name="Grigoriev I."/>
        </authorList>
    </citation>
    <scope>NUCLEOTIDE SEQUENCE</scope>
    <source>
        <strain evidence="8">CBS 627.86</strain>
    </source>
</reference>
<organism evidence="8 9">
    <name type="scientific">Lophiotrema nucula</name>
    <dbReference type="NCBI Taxonomy" id="690887"/>
    <lineage>
        <taxon>Eukaryota</taxon>
        <taxon>Fungi</taxon>
        <taxon>Dikarya</taxon>
        <taxon>Ascomycota</taxon>
        <taxon>Pezizomycotina</taxon>
        <taxon>Dothideomycetes</taxon>
        <taxon>Pleosporomycetidae</taxon>
        <taxon>Pleosporales</taxon>
        <taxon>Lophiotremataceae</taxon>
        <taxon>Lophiotrema</taxon>
    </lineage>
</organism>
<keyword evidence="6" id="KW-0732">Signal</keyword>
<sequence length="258" mass="29221">MAFSKHLKASLFWCSVALGIALLAPEYYKSSHLFPTSQPFVCKHEYNIEIVSLDPLALYINNFISEAEIDHLFEITEGKYVYSESRDPNRVYAPRRRTSSSVILSSEDPVVQCIDKRANGFAGFLDHESFESLQLVKYLDTERHDFHYDWFEYPPRLQNGEVTCNRASSFFVYLGGNATGGETYFPELLSVPADGDGSKFVRTNSEDGLVVFHPIAGNAIFWVNLHENGTGDDRNMHAGLPVIEGEKIGLNIWPPMYY</sequence>
<keyword evidence="4" id="KW-0560">Oxidoreductase</keyword>
<feature type="chain" id="PRO_5025561194" description="Prolyl 4-hydroxylase alpha subunit domain-containing protein" evidence="6">
    <location>
        <begin position="20"/>
        <end position="258"/>
    </location>
</feature>
<evidence type="ECO:0000256" key="1">
    <source>
        <dbReference type="ARBA" id="ARBA00001961"/>
    </source>
</evidence>
<evidence type="ECO:0000256" key="3">
    <source>
        <dbReference type="ARBA" id="ARBA00022964"/>
    </source>
</evidence>
<keyword evidence="9" id="KW-1185">Reference proteome</keyword>
<dbReference type="Gene3D" id="2.60.120.620">
    <property type="entry name" value="q2cbj1_9rhob like domain"/>
    <property type="match status" value="1"/>
</dbReference>
<dbReference type="InterPro" id="IPR045054">
    <property type="entry name" value="P4HA-like"/>
</dbReference>
<evidence type="ECO:0000256" key="5">
    <source>
        <dbReference type="ARBA" id="ARBA00023004"/>
    </source>
</evidence>
<proteinExistence type="predicted"/>
<feature type="signal peptide" evidence="6">
    <location>
        <begin position="1"/>
        <end position="19"/>
    </location>
</feature>
<dbReference type="EMBL" id="ML977341">
    <property type="protein sequence ID" value="KAF2109805.1"/>
    <property type="molecule type" value="Genomic_DNA"/>
</dbReference>
<keyword evidence="2" id="KW-0479">Metal-binding</keyword>
<dbReference type="Proteomes" id="UP000799770">
    <property type="component" value="Unassembled WGS sequence"/>
</dbReference>
<dbReference type="OrthoDB" id="420380at2759"/>
<evidence type="ECO:0000256" key="2">
    <source>
        <dbReference type="ARBA" id="ARBA00022723"/>
    </source>
</evidence>
<evidence type="ECO:0000256" key="4">
    <source>
        <dbReference type="ARBA" id="ARBA00023002"/>
    </source>
</evidence>
<keyword evidence="5" id="KW-0408">Iron</keyword>
<comment type="cofactor">
    <cofactor evidence="1">
        <name>L-ascorbate</name>
        <dbReference type="ChEBI" id="CHEBI:38290"/>
    </cofactor>
</comment>
<evidence type="ECO:0000313" key="8">
    <source>
        <dbReference type="EMBL" id="KAF2109805.1"/>
    </source>
</evidence>
<dbReference type="InterPro" id="IPR044862">
    <property type="entry name" value="Pro_4_hyd_alph_FE2OG_OXY"/>
</dbReference>
<evidence type="ECO:0000256" key="6">
    <source>
        <dbReference type="SAM" id="SignalP"/>
    </source>
</evidence>